<evidence type="ECO:0000256" key="11">
    <source>
        <dbReference type="SAM" id="Phobius"/>
    </source>
</evidence>
<dbReference type="SUPFAM" id="SSF54523">
    <property type="entry name" value="Pili subunits"/>
    <property type="match status" value="1"/>
</dbReference>
<dbReference type="EMBL" id="LNYK01000016">
    <property type="protein sequence ID" value="KTD21265.1"/>
    <property type="molecule type" value="Genomic_DNA"/>
</dbReference>
<feature type="transmembrane region" description="Helical" evidence="11">
    <location>
        <begin position="23"/>
        <end position="46"/>
    </location>
</feature>
<dbReference type="PRINTS" id="PR00885">
    <property type="entry name" value="BCTERIALGSPH"/>
</dbReference>
<evidence type="ECO:0000256" key="2">
    <source>
        <dbReference type="ARBA" id="ARBA00021549"/>
    </source>
</evidence>
<keyword evidence="8 11" id="KW-0472">Membrane</keyword>
<dbReference type="Proteomes" id="UP000054997">
    <property type="component" value="Unassembled WGS sequence"/>
</dbReference>
<dbReference type="AlphaFoldDB" id="A0A0W0VMD0"/>
<evidence type="ECO:0000256" key="7">
    <source>
        <dbReference type="ARBA" id="ARBA00022989"/>
    </source>
</evidence>
<dbReference type="NCBIfam" id="TIGR01708">
    <property type="entry name" value="typeII_sec_gspH"/>
    <property type="match status" value="1"/>
</dbReference>
<evidence type="ECO:0000256" key="10">
    <source>
        <dbReference type="ARBA" id="ARBA00030775"/>
    </source>
</evidence>
<evidence type="ECO:0000256" key="9">
    <source>
        <dbReference type="ARBA" id="ARBA00025772"/>
    </source>
</evidence>
<evidence type="ECO:0000313" key="13">
    <source>
        <dbReference type="EMBL" id="KTD21265.1"/>
    </source>
</evidence>
<evidence type="ECO:0000256" key="8">
    <source>
        <dbReference type="ARBA" id="ARBA00023136"/>
    </source>
</evidence>
<reference evidence="13 14" key="1">
    <citation type="submission" date="2015-11" db="EMBL/GenBank/DDBJ databases">
        <title>Genomic analysis of 38 Legionella species identifies large and diverse effector repertoires.</title>
        <authorList>
            <person name="Burstein D."/>
            <person name="Amaro F."/>
            <person name="Zusman T."/>
            <person name="Lifshitz Z."/>
            <person name="Cohen O."/>
            <person name="Gilbert J.A."/>
            <person name="Pupko T."/>
            <person name="Shuman H.A."/>
            <person name="Segal G."/>
        </authorList>
    </citation>
    <scope>NUCLEOTIDE SEQUENCE [LARGE SCALE GENOMIC DNA]</scope>
    <source>
        <strain evidence="13 14">ATCC 49505</strain>
    </source>
</reference>
<dbReference type="InterPro" id="IPR049875">
    <property type="entry name" value="TypeII_GspH"/>
</dbReference>
<dbReference type="InterPro" id="IPR045584">
    <property type="entry name" value="Pilin-like"/>
</dbReference>
<dbReference type="GO" id="GO:0015628">
    <property type="term" value="P:protein secretion by the type II secretion system"/>
    <property type="evidence" value="ECO:0007669"/>
    <property type="project" value="InterPro"/>
</dbReference>
<keyword evidence="6 11" id="KW-0812">Transmembrane</keyword>
<comment type="caution">
    <text evidence="13">The sequence shown here is derived from an EMBL/GenBank/DDBJ whole genome shotgun (WGS) entry which is preliminary data.</text>
</comment>
<dbReference type="InterPro" id="IPR022346">
    <property type="entry name" value="T2SS_GspH"/>
</dbReference>
<evidence type="ECO:0000256" key="4">
    <source>
        <dbReference type="ARBA" id="ARBA00022481"/>
    </source>
</evidence>
<keyword evidence="3" id="KW-1003">Cell membrane</keyword>
<dbReference type="Pfam" id="PF07963">
    <property type="entry name" value="N_methyl"/>
    <property type="match status" value="1"/>
</dbReference>
<accession>A0A0W0VMD0</accession>
<evidence type="ECO:0000256" key="1">
    <source>
        <dbReference type="ARBA" id="ARBA00004377"/>
    </source>
</evidence>
<sequence>MASLEVKGLMPKLVTGMQNKDGFSLLEILVVLVIIAITLSFALLAFGDFGGKRRIVASAEQFANYIELAKQQAILESGTLGIRFNKNTYQLLRFIPSQGWQALSGQRIFRPQNLPEDAVINLERESQAQRGAEIIINSSGDITPFKLFFRGKDREAVIIVTGSHNGKVELQPAKKL</sequence>
<name>A0A0W0VMD0_9GAMM</name>
<keyword evidence="7 11" id="KW-1133">Transmembrane helix</keyword>
<dbReference type="Pfam" id="PF12019">
    <property type="entry name" value="GspH"/>
    <property type="match status" value="1"/>
</dbReference>
<dbReference type="GO" id="GO:0005886">
    <property type="term" value="C:plasma membrane"/>
    <property type="evidence" value="ECO:0007669"/>
    <property type="project" value="UniProtKB-SubCell"/>
</dbReference>
<dbReference type="STRING" id="45068.Llon_1363"/>
<gene>
    <name evidence="13" type="ORF">Llon_1363</name>
</gene>
<dbReference type="NCBIfam" id="TIGR02532">
    <property type="entry name" value="IV_pilin_GFxxxE"/>
    <property type="match status" value="1"/>
</dbReference>
<comment type="similarity">
    <text evidence="9">Belongs to the GSP H family.</text>
</comment>
<dbReference type="GO" id="GO:0015627">
    <property type="term" value="C:type II protein secretion system complex"/>
    <property type="evidence" value="ECO:0007669"/>
    <property type="project" value="InterPro"/>
</dbReference>
<keyword evidence="4" id="KW-0488">Methylation</keyword>
<dbReference type="Gene3D" id="3.55.40.10">
    <property type="entry name" value="minor pseudopilin epsh domain"/>
    <property type="match status" value="1"/>
</dbReference>
<keyword evidence="14" id="KW-1185">Reference proteome</keyword>
<evidence type="ECO:0000256" key="6">
    <source>
        <dbReference type="ARBA" id="ARBA00022692"/>
    </source>
</evidence>
<evidence type="ECO:0000259" key="12">
    <source>
        <dbReference type="Pfam" id="PF12019"/>
    </source>
</evidence>
<evidence type="ECO:0000256" key="3">
    <source>
        <dbReference type="ARBA" id="ARBA00022475"/>
    </source>
</evidence>
<dbReference type="PATRIC" id="fig|45068.5.peg.1473"/>
<evidence type="ECO:0000256" key="5">
    <source>
        <dbReference type="ARBA" id="ARBA00022519"/>
    </source>
</evidence>
<organism evidence="13 14">
    <name type="scientific">Legionella londiniensis</name>
    <dbReference type="NCBI Taxonomy" id="45068"/>
    <lineage>
        <taxon>Bacteria</taxon>
        <taxon>Pseudomonadati</taxon>
        <taxon>Pseudomonadota</taxon>
        <taxon>Gammaproteobacteria</taxon>
        <taxon>Legionellales</taxon>
        <taxon>Legionellaceae</taxon>
        <taxon>Legionella</taxon>
    </lineage>
</organism>
<keyword evidence="5" id="KW-0997">Cell inner membrane</keyword>
<evidence type="ECO:0000313" key="14">
    <source>
        <dbReference type="Proteomes" id="UP000054997"/>
    </source>
</evidence>
<proteinExistence type="inferred from homology"/>
<protein>
    <recommendedName>
        <fullName evidence="2">Type II secretion system protein H</fullName>
    </recommendedName>
    <alternativeName>
        <fullName evidence="10">General secretion pathway protein H</fullName>
    </alternativeName>
</protein>
<feature type="domain" description="General secretion pathway GspH" evidence="12">
    <location>
        <begin position="59"/>
        <end position="162"/>
    </location>
</feature>
<comment type="subcellular location">
    <subcellularLocation>
        <location evidence="1">Cell inner membrane</location>
        <topology evidence="1">Single-pass membrane protein</topology>
    </subcellularLocation>
</comment>
<dbReference type="InterPro" id="IPR002416">
    <property type="entry name" value="T2SS_protein-GspH"/>
</dbReference>
<dbReference type="InterPro" id="IPR012902">
    <property type="entry name" value="N_methyl_site"/>
</dbReference>